<feature type="transmembrane region" description="Helical" evidence="6">
    <location>
        <begin position="20"/>
        <end position="42"/>
    </location>
</feature>
<dbReference type="OrthoDB" id="61113at2759"/>
<evidence type="ECO:0000256" key="5">
    <source>
        <dbReference type="ARBA" id="ARBA00038359"/>
    </source>
</evidence>
<feature type="transmembrane region" description="Helical" evidence="6">
    <location>
        <begin position="137"/>
        <end position="162"/>
    </location>
</feature>
<dbReference type="Pfam" id="PF20684">
    <property type="entry name" value="Fung_rhodopsin"/>
    <property type="match status" value="1"/>
</dbReference>
<keyword evidence="3 6" id="KW-1133">Transmembrane helix</keyword>
<keyword evidence="9" id="KW-1185">Reference proteome</keyword>
<dbReference type="PANTHER" id="PTHR33048:SF47">
    <property type="entry name" value="INTEGRAL MEMBRANE PROTEIN-RELATED"/>
    <property type="match status" value="1"/>
</dbReference>
<dbReference type="Proteomes" id="UP000799444">
    <property type="component" value="Unassembled WGS sequence"/>
</dbReference>
<evidence type="ECO:0000259" key="7">
    <source>
        <dbReference type="Pfam" id="PF20684"/>
    </source>
</evidence>
<dbReference type="PANTHER" id="PTHR33048">
    <property type="entry name" value="PTH11-LIKE INTEGRAL MEMBRANE PROTEIN (AFU_ORTHOLOGUE AFUA_5G11245)"/>
    <property type="match status" value="1"/>
</dbReference>
<evidence type="ECO:0000256" key="1">
    <source>
        <dbReference type="ARBA" id="ARBA00004141"/>
    </source>
</evidence>
<proteinExistence type="inferred from homology"/>
<comment type="similarity">
    <text evidence="5">Belongs to the SAT4 family.</text>
</comment>
<protein>
    <recommendedName>
        <fullName evidence="7">Rhodopsin domain-containing protein</fullName>
    </recommendedName>
</protein>
<name>A0A9P4QKA0_9PLEO</name>
<dbReference type="AlphaFoldDB" id="A0A9P4QKA0"/>
<evidence type="ECO:0000256" key="3">
    <source>
        <dbReference type="ARBA" id="ARBA00022989"/>
    </source>
</evidence>
<feature type="transmembrane region" description="Helical" evidence="6">
    <location>
        <begin position="219"/>
        <end position="238"/>
    </location>
</feature>
<keyword evidence="2 6" id="KW-0812">Transmembrane</keyword>
<accession>A0A9P4QKA0</accession>
<dbReference type="InterPro" id="IPR049326">
    <property type="entry name" value="Rhodopsin_dom_fungi"/>
</dbReference>
<feature type="transmembrane region" description="Helical" evidence="6">
    <location>
        <begin position="54"/>
        <end position="75"/>
    </location>
</feature>
<comment type="caution">
    <text evidence="8">The sequence shown here is derived from an EMBL/GenBank/DDBJ whole genome shotgun (WGS) entry which is preliminary data.</text>
</comment>
<feature type="domain" description="Rhodopsin" evidence="7">
    <location>
        <begin position="38"/>
        <end position="288"/>
    </location>
</feature>
<reference evidence="8" key="1">
    <citation type="journal article" date="2020" name="Stud. Mycol.">
        <title>101 Dothideomycetes genomes: a test case for predicting lifestyles and emergence of pathogens.</title>
        <authorList>
            <person name="Haridas S."/>
            <person name="Albert R."/>
            <person name="Binder M."/>
            <person name="Bloem J."/>
            <person name="Labutti K."/>
            <person name="Salamov A."/>
            <person name="Andreopoulos B."/>
            <person name="Baker S."/>
            <person name="Barry K."/>
            <person name="Bills G."/>
            <person name="Bluhm B."/>
            <person name="Cannon C."/>
            <person name="Castanera R."/>
            <person name="Culley D."/>
            <person name="Daum C."/>
            <person name="Ezra D."/>
            <person name="Gonzalez J."/>
            <person name="Henrissat B."/>
            <person name="Kuo A."/>
            <person name="Liang C."/>
            <person name="Lipzen A."/>
            <person name="Lutzoni F."/>
            <person name="Magnuson J."/>
            <person name="Mondo S."/>
            <person name="Nolan M."/>
            <person name="Ohm R."/>
            <person name="Pangilinan J."/>
            <person name="Park H.-J."/>
            <person name="Ramirez L."/>
            <person name="Alfaro M."/>
            <person name="Sun H."/>
            <person name="Tritt A."/>
            <person name="Yoshinaga Y."/>
            <person name="Zwiers L.-H."/>
            <person name="Turgeon B."/>
            <person name="Goodwin S."/>
            <person name="Spatafora J."/>
            <person name="Crous P."/>
            <person name="Grigoriev I."/>
        </authorList>
    </citation>
    <scope>NUCLEOTIDE SEQUENCE</scope>
    <source>
        <strain evidence="8">CBS 125425</strain>
    </source>
</reference>
<evidence type="ECO:0000256" key="2">
    <source>
        <dbReference type="ARBA" id="ARBA00022692"/>
    </source>
</evidence>
<comment type="subcellular location">
    <subcellularLocation>
        <location evidence="1">Membrane</location>
        <topology evidence="1">Multi-pass membrane protein</topology>
    </subcellularLocation>
</comment>
<dbReference type="GO" id="GO:0016020">
    <property type="term" value="C:membrane"/>
    <property type="evidence" value="ECO:0007669"/>
    <property type="project" value="UniProtKB-SubCell"/>
</dbReference>
<feature type="transmembrane region" description="Helical" evidence="6">
    <location>
        <begin position="95"/>
        <end position="116"/>
    </location>
</feature>
<dbReference type="InterPro" id="IPR052337">
    <property type="entry name" value="SAT4-like"/>
</dbReference>
<feature type="transmembrane region" description="Helical" evidence="6">
    <location>
        <begin position="258"/>
        <end position="284"/>
    </location>
</feature>
<evidence type="ECO:0000256" key="6">
    <source>
        <dbReference type="SAM" id="Phobius"/>
    </source>
</evidence>
<feature type="transmembrane region" description="Helical" evidence="6">
    <location>
        <begin position="182"/>
        <end position="207"/>
    </location>
</feature>
<sequence length="388" mass="43980">MLANAPDPNEPQPLANQRATIFGSTISFLIISWVAIGLRLFTRGWVVRNPGWDDFFVTLAGVCNTIATALVLVSVDYGLGQHYLYLPIPTMSKYHLLFYIENAVFVSETAIIKIALLTQYLRIFKAGYMHRLCIAEMIIISLWGCAYAFMAWIPCFPVRAYWNRATMPSATCYGYGFNDFDSFVATFTSHASLNMLFDILVFLTPMVLFRKPGLQKKNLFGLAGIFAFGAIVVMTSIWRLYSIVRNRAATHPYVDFTWWPPISIILCCIEIDLAIICACMPVFWPVIEKTFPHIFITHEVHITEHRRLDDRYELEHTASDASKKSARSGGGNSEVALTRERSAEGGEVWEHYSDRWVREQVDPLGMRGAVETSVDCGVKTQAQAEWRI</sequence>
<evidence type="ECO:0000256" key="4">
    <source>
        <dbReference type="ARBA" id="ARBA00023136"/>
    </source>
</evidence>
<evidence type="ECO:0000313" key="9">
    <source>
        <dbReference type="Proteomes" id="UP000799444"/>
    </source>
</evidence>
<dbReference type="EMBL" id="ML996263">
    <property type="protein sequence ID" value="KAF2728883.1"/>
    <property type="molecule type" value="Genomic_DNA"/>
</dbReference>
<keyword evidence="4 6" id="KW-0472">Membrane</keyword>
<organism evidence="8 9">
    <name type="scientific">Polyplosphaeria fusca</name>
    <dbReference type="NCBI Taxonomy" id="682080"/>
    <lineage>
        <taxon>Eukaryota</taxon>
        <taxon>Fungi</taxon>
        <taxon>Dikarya</taxon>
        <taxon>Ascomycota</taxon>
        <taxon>Pezizomycotina</taxon>
        <taxon>Dothideomycetes</taxon>
        <taxon>Pleosporomycetidae</taxon>
        <taxon>Pleosporales</taxon>
        <taxon>Tetraplosphaeriaceae</taxon>
        <taxon>Polyplosphaeria</taxon>
    </lineage>
</organism>
<gene>
    <name evidence="8" type="ORF">EJ04DRAFT_448401</name>
</gene>
<evidence type="ECO:0000313" key="8">
    <source>
        <dbReference type="EMBL" id="KAF2728883.1"/>
    </source>
</evidence>